<reference evidence="2 3" key="1">
    <citation type="submission" date="2019-09" db="EMBL/GenBank/DDBJ databases">
        <authorList>
            <person name="Chandra G."/>
            <person name="Truman W A."/>
        </authorList>
    </citation>
    <scope>NUCLEOTIDE SEQUENCE [LARGE SCALE GENOMIC DNA]</scope>
    <source>
        <strain evidence="2">PS896</strain>
    </source>
</reference>
<gene>
    <name evidence="2" type="ORF">PS896_05375</name>
</gene>
<dbReference type="Pfam" id="PF04443">
    <property type="entry name" value="LuxE"/>
    <property type="match status" value="1"/>
</dbReference>
<organism evidence="2 3">
    <name type="scientific">Pseudomonas fluorescens</name>
    <dbReference type="NCBI Taxonomy" id="294"/>
    <lineage>
        <taxon>Bacteria</taxon>
        <taxon>Pseudomonadati</taxon>
        <taxon>Pseudomonadota</taxon>
        <taxon>Gammaproteobacteria</taxon>
        <taxon>Pseudomonadales</taxon>
        <taxon>Pseudomonadaceae</taxon>
        <taxon>Pseudomonas</taxon>
    </lineage>
</organism>
<dbReference type="InterPro" id="IPR007534">
    <property type="entry name" value="LuxE"/>
</dbReference>
<dbReference type="EMBL" id="CABVIN010000010">
    <property type="protein sequence ID" value="VVP51077.1"/>
    <property type="molecule type" value="Genomic_DNA"/>
</dbReference>
<dbReference type="GO" id="GO:0047474">
    <property type="term" value="F:long-chain fatty acid--protein ligase activity"/>
    <property type="evidence" value="ECO:0007669"/>
    <property type="project" value="InterPro"/>
</dbReference>
<accession>A0A5E7PR16</accession>
<dbReference type="InterPro" id="IPR042099">
    <property type="entry name" value="ANL_N_sf"/>
</dbReference>
<name>A0A5E7PR16_PSEFL</name>
<dbReference type="Proteomes" id="UP000377224">
    <property type="component" value="Unassembled WGS sequence"/>
</dbReference>
<evidence type="ECO:0000259" key="1">
    <source>
        <dbReference type="Pfam" id="PF04443"/>
    </source>
</evidence>
<dbReference type="PIRSF" id="PIRSF016580">
    <property type="entry name" value="Acyl-protein_synthetase_LuxE"/>
    <property type="match status" value="1"/>
</dbReference>
<evidence type="ECO:0000313" key="3">
    <source>
        <dbReference type="Proteomes" id="UP000377224"/>
    </source>
</evidence>
<dbReference type="InterPro" id="IPR016671">
    <property type="entry name" value="LuxE_bac"/>
</dbReference>
<evidence type="ECO:0000313" key="2">
    <source>
        <dbReference type="EMBL" id="VVP51077.1"/>
    </source>
</evidence>
<dbReference type="AlphaFoldDB" id="A0A5E7PR16"/>
<feature type="domain" description="Acyl-protein synthetase LuxE" evidence="1">
    <location>
        <begin position="37"/>
        <end position="372"/>
    </location>
</feature>
<sequence length="377" mass="41445">MINHFPLGDALCALPQPYCADSVPADLFDRAMAEISHFHCQQTPGYQHWLNANGLQASDLDSLDDWSRLPAIFANFFKQQLLLSSTGENAMELTSSGTSGQKSRMRYDERSIAGAQYMVERIFQHYGWNTPDTPCNYLLLSYEPQGQISLGTSYTDQFLCRFAKTNRVAYALRNTGDGHQFDVFGVTAALQSFADEGLPVRIFGFPAFLWQTLEHMQATSVKDLQLPSGSLAFFGGGWKTRATEEVPKAQLYARIHQQLGIDSAHCRDGYGAVEHAVPYIECSHHHFHVPVYAKAYVRDPVDFSVLPYGRRGLLGFVSPYISSSPAHAVVMSDLATLHAGTSCGCGLSADWFELHGRAGTSASRSCAMAAAELLGGH</sequence>
<dbReference type="Gene3D" id="3.40.50.12780">
    <property type="entry name" value="N-terminal domain of ligase-like"/>
    <property type="match status" value="1"/>
</dbReference>
<dbReference type="GO" id="GO:0008218">
    <property type="term" value="P:bioluminescence"/>
    <property type="evidence" value="ECO:0007669"/>
    <property type="project" value="InterPro"/>
</dbReference>
<protein>
    <recommendedName>
        <fullName evidence="1">Acyl-protein synthetase LuxE domain-containing protein</fullName>
    </recommendedName>
</protein>
<dbReference type="SUPFAM" id="SSF56801">
    <property type="entry name" value="Acetyl-CoA synthetase-like"/>
    <property type="match status" value="1"/>
</dbReference>
<proteinExistence type="predicted"/>